<evidence type="ECO:0000313" key="9">
    <source>
        <dbReference type="EMBL" id="KUK81179.1"/>
    </source>
</evidence>
<evidence type="ECO:0000256" key="6">
    <source>
        <dbReference type="ARBA" id="ARBA00022989"/>
    </source>
</evidence>
<proteinExistence type="predicted"/>
<reference evidence="10" key="1">
    <citation type="journal article" date="2015" name="MBio">
        <title>Genome-Resolved Metagenomic Analysis Reveals Roles for Candidate Phyla and Other Microbial Community Members in Biogeochemical Transformations in Oil Reservoirs.</title>
        <authorList>
            <person name="Hu P."/>
            <person name="Tom L."/>
            <person name="Singh A."/>
            <person name="Thomas B.C."/>
            <person name="Baker B.J."/>
            <person name="Piceno Y.M."/>
            <person name="Andersen G.L."/>
            <person name="Banfield J.F."/>
        </authorList>
    </citation>
    <scope>NUCLEOTIDE SEQUENCE [LARGE SCALE GENOMIC DNA]</scope>
</reference>
<gene>
    <name evidence="9" type="ORF">XD97_0715</name>
</gene>
<dbReference type="GO" id="GO:0006508">
    <property type="term" value="P:proteolysis"/>
    <property type="evidence" value="ECO:0007669"/>
    <property type="project" value="UniProtKB-KW"/>
</dbReference>
<sequence length="208" mass="21979">MSYLPFSRRLAGCLAAGAGLSPEKETILAYVIEVLVLNLLNVLLALALGLLLGVLPGTAACLFTALLFRHTAGGAHSNSPWRCGVLTVAVFPSLALLSGRLAAFEPPFPGIFSVAAVLAGATAIILLAPVDSPAAPVIAPARRKRLKLLSLLALLLLVAGLAVLQHNPSFLAREIQLCTAATVLWISFMLTKWGHALIFFIDRIKIKK</sequence>
<dbReference type="InterPro" id="IPR006741">
    <property type="entry name" value="AgrB"/>
</dbReference>
<keyword evidence="2" id="KW-0673">Quorum sensing</keyword>
<dbReference type="EMBL" id="LGGS01000171">
    <property type="protein sequence ID" value="KUK81179.1"/>
    <property type="molecule type" value="Genomic_DNA"/>
</dbReference>
<dbReference type="AlphaFoldDB" id="A0A101HQV1"/>
<feature type="transmembrane region" description="Helical" evidence="8">
    <location>
        <begin position="39"/>
        <end position="68"/>
    </location>
</feature>
<evidence type="ECO:0000256" key="5">
    <source>
        <dbReference type="ARBA" id="ARBA00022801"/>
    </source>
</evidence>
<feature type="transmembrane region" description="Helical" evidence="8">
    <location>
        <begin position="80"/>
        <end position="102"/>
    </location>
</feature>
<organism evidence="9 10">
    <name type="scientific">Pelotomaculum thermopropionicum</name>
    <dbReference type="NCBI Taxonomy" id="110500"/>
    <lineage>
        <taxon>Bacteria</taxon>
        <taxon>Bacillati</taxon>
        <taxon>Bacillota</taxon>
        <taxon>Clostridia</taxon>
        <taxon>Eubacteriales</taxon>
        <taxon>Desulfotomaculaceae</taxon>
        <taxon>Pelotomaculum</taxon>
    </lineage>
</organism>
<keyword evidence="1" id="KW-1003">Cell membrane</keyword>
<dbReference type="GO" id="GO:0008233">
    <property type="term" value="F:peptidase activity"/>
    <property type="evidence" value="ECO:0007669"/>
    <property type="project" value="UniProtKB-KW"/>
</dbReference>
<dbReference type="SMART" id="SM00793">
    <property type="entry name" value="AgrB"/>
    <property type="match status" value="1"/>
</dbReference>
<keyword evidence="7 8" id="KW-0472">Membrane</keyword>
<evidence type="ECO:0000256" key="1">
    <source>
        <dbReference type="ARBA" id="ARBA00022475"/>
    </source>
</evidence>
<evidence type="ECO:0000256" key="7">
    <source>
        <dbReference type="ARBA" id="ARBA00023136"/>
    </source>
</evidence>
<evidence type="ECO:0000256" key="2">
    <source>
        <dbReference type="ARBA" id="ARBA00022654"/>
    </source>
</evidence>
<keyword evidence="5" id="KW-0378">Hydrolase</keyword>
<accession>A0A101HQV1</accession>
<evidence type="ECO:0000256" key="4">
    <source>
        <dbReference type="ARBA" id="ARBA00022692"/>
    </source>
</evidence>
<comment type="caution">
    <text evidence="9">The sequence shown here is derived from an EMBL/GenBank/DDBJ whole genome shotgun (WGS) entry which is preliminary data.</text>
</comment>
<evidence type="ECO:0000313" key="10">
    <source>
        <dbReference type="Proteomes" id="UP000054705"/>
    </source>
</evidence>
<keyword evidence="3" id="KW-0645">Protease</keyword>
<protein>
    <submittedName>
        <fullName evidence="9">Putative membrane protein</fullName>
    </submittedName>
</protein>
<name>A0A101HQV1_9FIRM</name>
<dbReference type="Proteomes" id="UP000054705">
    <property type="component" value="Unassembled WGS sequence"/>
</dbReference>
<dbReference type="GO" id="GO:0016020">
    <property type="term" value="C:membrane"/>
    <property type="evidence" value="ECO:0007669"/>
    <property type="project" value="InterPro"/>
</dbReference>
<dbReference type="GO" id="GO:0009372">
    <property type="term" value="P:quorum sensing"/>
    <property type="evidence" value="ECO:0007669"/>
    <property type="project" value="UniProtKB-KW"/>
</dbReference>
<dbReference type="PATRIC" id="fig|110500.4.peg.171"/>
<evidence type="ECO:0000256" key="8">
    <source>
        <dbReference type="SAM" id="Phobius"/>
    </source>
</evidence>
<feature type="transmembrane region" description="Helical" evidence="8">
    <location>
        <begin position="108"/>
        <end position="128"/>
    </location>
</feature>
<keyword evidence="6 8" id="KW-1133">Transmembrane helix</keyword>
<feature type="transmembrane region" description="Helical" evidence="8">
    <location>
        <begin position="179"/>
        <end position="201"/>
    </location>
</feature>
<evidence type="ECO:0000256" key="3">
    <source>
        <dbReference type="ARBA" id="ARBA00022670"/>
    </source>
</evidence>
<feature type="transmembrane region" description="Helical" evidence="8">
    <location>
        <begin position="148"/>
        <end position="167"/>
    </location>
</feature>
<dbReference type="Pfam" id="PF04647">
    <property type="entry name" value="AgrB"/>
    <property type="match status" value="1"/>
</dbReference>
<keyword evidence="4 8" id="KW-0812">Transmembrane</keyword>